<evidence type="ECO:0000256" key="1">
    <source>
        <dbReference type="ARBA" id="ARBA00004651"/>
    </source>
</evidence>
<evidence type="ECO:0000256" key="3">
    <source>
        <dbReference type="ARBA" id="ARBA00022448"/>
    </source>
</evidence>
<protein>
    <submittedName>
        <fullName evidence="9">Iron ABC transporter permease</fullName>
    </submittedName>
</protein>
<evidence type="ECO:0000256" key="6">
    <source>
        <dbReference type="ARBA" id="ARBA00022989"/>
    </source>
</evidence>
<sequence>MVALDAHAALEGDRRHRGRALSLWLVMALLAVSVLSLGWGASRGSALRVAGDWWAGRPVAPVDQVVLLQIRMPRLLTGLPVGASLAVSGAVMQGLFRNPLADPGLLDVSAGAGLGAIRSHRAGARAATFGGGPGRVASGAAGDLWRGLGRDDGAVSDRHATGADLDRDDAARGDRAGRDGGLSGLIVSRATNDLLRDLTFWGMGSLAGARWARLAAAAPIILAELIAAPFQARGLNGLASGEAAAARTNIRVQRVKTTAILTTAAATGASVAVSGSSGSWASWCRICCGWCRGRITAGC</sequence>
<feature type="transmembrane region" description="Helical" evidence="8">
    <location>
        <begin position="21"/>
        <end position="41"/>
    </location>
</feature>
<keyword evidence="5 8" id="KW-0812">Transmembrane</keyword>
<keyword evidence="4" id="KW-1003">Cell membrane</keyword>
<evidence type="ECO:0000256" key="5">
    <source>
        <dbReference type="ARBA" id="ARBA00022692"/>
    </source>
</evidence>
<dbReference type="InterPro" id="IPR000522">
    <property type="entry name" value="ABC_transptr_permease_BtuC"/>
</dbReference>
<dbReference type="GO" id="GO:0033214">
    <property type="term" value="P:siderophore-iron import into cell"/>
    <property type="evidence" value="ECO:0007669"/>
    <property type="project" value="TreeGrafter"/>
</dbReference>
<dbReference type="Pfam" id="PF01032">
    <property type="entry name" value="FecCD"/>
    <property type="match status" value="2"/>
</dbReference>
<organism evidence="9 10">
    <name type="scientific">Paracoccus hibiscisoli</name>
    <dbReference type="NCBI Taxonomy" id="2023261"/>
    <lineage>
        <taxon>Bacteria</taxon>
        <taxon>Pseudomonadati</taxon>
        <taxon>Pseudomonadota</taxon>
        <taxon>Alphaproteobacteria</taxon>
        <taxon>Rhodobacterales</taxon>
        <taxon>Paracoccaceae</taxon>
        <taxon>Paracoccus</taxon>
    </lineage>
</organism>
<reference evidence="9 10" key="1">
    <citation type="submission" date="2019-04" db="EMBL/GenBank/DDBJ databases">
        <authorList>
            <person name="Li J."/>
        </authorList>
    </citation>
    <scope>NUCLEOTIDE SEQUENCE [LARGE SCALE GENOMIC DNA]</scope>
    <source>
        <strain evidence="9 10">CCTCC AB2016182</strain>
    </source>
</reference>
<proteinExistence type="inferred from homology"/>
<evidence type="ECO:0000313" key="9">
    <source>
        <dbReference type="EMBL" id="TJZ82779.1"/>
    </source>
</evidence>
<dbReference type="PANTHER" id="PTHR30472">
    <property type="entry name" value="FERRIC ENTEROBACTIN TRANSPORT SYSTEM PERMEASE PROTEIN"/>
    <property type="match status" value="1"/>
</dbReference>
<accession>A0A4U0QLY7</accession>
<dbReference type="EMBL" id="SUNH01000020">
    <property type="protein sequence ID" value="TJZ82779.1"/>
    <property type="molecule type" value="Genomic_DNA"/>
</dbReference>
<dbReference type="SUPFAM" id="SSF81345">
    <property type="entry name" value="ABC transporter involved in vitamin B12 uptake, BtuC"/>
    <property type="match status" value="2"/>
</dbReference>
<dbReference type="Proteomes" id="UP000306223">
    <property type="component" value="Unassembled WGS sequence"/>
</dbReference>
<keyword evidence="3" id="KW-0813">Transport</keyword>
<dbReference type="Gene3D" id="1.10.3470.10">
    <property type="entry name" value="ABC transporter involved in vitamin B12 uptake, BtuC"/>
    <property type="match status" value="2"/>
</dbReference>
<evidence type="ECO:0000256" key="2">
    <source>
        <dbReference type="ARBA" id="ARBA00007935"/>
    </source>
</evidence>
<evidence type="ECO:0000313" key="10">
    <source>
        <dbReference type="Proteomes" id="UP000306223"/>
    </source>
</evidence>
<dbReference type="InterPro" id="IPR037294">
    <property type="entry name" value="ABC_BtuC-like"/>
</dbReference>
<dbReference type="GO" id="GO:0005886">
    <property type="term" value="C:plasma membrane"/>
    <property type="evidence" value="ECO:0007669"/>
    <property type="project" value="UniProtKB-SubCell"/>
</dbReference>
<keyword evidence="6 8" id="KW-1133">Transmembrane helix</keyword>
<dbReference type="PANTHER" id="PTHR30472:SF25">
    <property type="entry name" value="ABC TRANSPORTER PERMEASE PROTEIN MJ0876-RELATED"/>
    <property type="match status" value="1"/>
</dbReference>
<dbReference type="AlphaFoldDB" id="A0A4U0QLY7"/>
<evidence type="ECO:0000256" key="4">
    <source>
        <dbReference type="ARBA" id="ARBA00022475"/>
    </source>
</evidence>
<name>A0A4U0QLY7_9RHOB</name>
<comment type="caution">
    <text evidence="9">The sequence shown here is derived from an EMBL/GenBank/DDBJ whole genome shotgun (WGS) entry which is preliminary data.</text>
</comment>
<gene>
    <name evidence="9" type="ORF">FA740_14315</name>
</gene>
<comment type="similarity">
    <text evidence="2">Belongs to the binding-protein-dependent transport system permease family. FecCD subfamily.</text>
</comment>
<evidence type="ECO:0000256" key="8">
    <source>
        <dbReference type="SAM" id="Phobius"/>
    </source>
</evidence>
<dbReference type="GO" id="GO:0022857">
    <property type="term" value="F:transmembrane transporter activity"/>
    <property type="evidence" value="ECO:0007669"/>
    <property type="project" value="InterPro"/>
</dbReference>
<keyword evidence="10" id="KW-1185">Reference proteome</keyword>
<comment type="subcellular location">
    <subcellularLocation>
        <location evidence="1">Cell membrane</location>
        <topology evidence="1">Multi-pass membrane protein</topology>
    </subcellularLocation>
</comment>
<evidence type="ECO:0000256" key="7">
    <source>
        <dbReference type="ARBA" id="ARBA00023136"/>
    </source>
</evidence>
<keyword evidence="7 8" id="KW-0472">Membrane</keyword>
<dbReference type="OrthoDB" id="9811975at2"/>